<protein>
    <submittedName>
        <fullName evidence="1">Uncharacterized protein</fullName>
    </submittedName>
</protein>
<keyword evidence="2" id="KW-1185">Reference proteome</keyword>
<organism evidence="1 2">
    <name type="scientific">Methylopila capsulata</name>
    <dbReference type="NCBI Taxonomy" id="61654"/>
    <lineage>
        <taxon>Bacteria</taxon>
        <taxon>Pseudomonadati</taxon>
        <taxon>Pseudomonadota</taxon>
        <taxon>Alphaproteobacteria</taxon>
        <taxon>Hyphomicrobiales</taxon>
        <taxon>Methylopilaceae</taxon>
        <taxon>Methylopila</taxon>
    </lineage>
</organism>
<dbReference type="EMBL" id="JAFBCY010000003">
    <property type="protein sequence ID" value="MBM7852803.1"/>
    <property type="molecule type" value="Genomic_DNA"/>
</dbReference>
<dbReference type="Proteomes" id="UP000758856">
    <property type="component" value="Unassembled WGS sequence"/>
</dbReference>
<proteinExistence type="predicted"/>
<name>A0ABS2T9C9_9HYPH</name>
<gene>
    <name evidence="1" type="ORF">JOD31_003045</name>
</gene>
<reference evidence="1 2" key="1">
    <citation type="submission" date="2021-01" db="EMBL/GenBank/DDBJ databases">
        <title>Genomic Encyclopedia of Type Strains, Phase IV (KMG-IV): sequencing the most valuable type-strain genomes for metagenomic binning, comparative biology and taxonomic classification.</title>
        <authorList>
            <person name="Goeker M."/>
        </authorList>
    </citation>
    <scope>NUCLEOTIDE SEQUENCE [LARGE SCALE GENOMIC DNA]</scope>
    <source>
        <strain evidence="1 2">DSM 6130</strain>
    </source>
</reference>
<accession>A0ABS2T9C9</accession>
<evidence type="ECO:0000313" key="1">
    <source>
        <dbReference type="EMBL" id="MBM7852803.1"/>
    </source>
</evidence>
<evidence type="ECO:0000313" key="2">
    <source>
        <dbReference type="Proteomes" id="UP000758856"/>
    </source>
</evidence>
<sequence>MSRHGSSIAARSTETFAGLADHVRLPSRFHARLSAISTRLRG</sequence>
<dbReference type="RefSeq" id="WP_020186671.1">
    <property type="nucleotide sequence ID" value="NZ_BSFF01000003.1"/>
</dbReference>
<comment type="caution">
    <text evidence="1">The sequence shown here is derived from an EMBL/GenBank/DDBJ whole genome shotgun (WGS) entry which is preliminary data.</text>
</comment>